<dbReference type="InterPro" id="IPR005551">
    <property type="entry name" value="CitX"/>
</dbReference>
<accession>A0A1H3L0S7</accession>
<organism evidence="5 6">
    <name type="scientific">Proteiniborus ethanoligenes</name>
    <dbReference type="NCBI Taxonomy" id="415015"/>
    <lineage>
        <taxon>Bacteria</taxon>
        <taxon>Bacillati</taxon>
        <taxon>Bacillota</taxon>
        <taxon>Clostridia</taxon>
        <taxon>Eubacteriales</taxon>
        <taxon>Proteiniborus</taxon>
    </lineage>
</organism>
<protein>
    <recommendedName>
        <fullName evidence="1">citrate lyase holo-[acyl-carrier protein] synthase</fullName>
        <ecNumber evidence="1">2.7.7.61</ecNumber>
    </recommendedName>
</protein>
<keyword evidence="2" id="KW-0808">Transferase</keyword>
<evidence type="ECO:0000313" key="6">
    <source>
        <dbReference type="Proteomes" id="UP000198625"/>
    </source>
</evidence>
<dbReference type="AlphaFoldDB" id="A0A1H3L0S7"/>
<sequence>MIQEDLLQKVLEAKEERAAYQEKLITKYKLPLISLTLNLPGGYFQYSKWQDVMAKALEAIEAAFTNNIVYSENRLGKWGPEGFWIIDLSNISIKKKVISIEDGYFLGRLFDIDVIDLCGKPISRRDFNMEPRKCIVCENNALNCYINKKHTLEELKSKINEIIEEGLRIGVEQ</sequence>
<evidence type="ECO:0000256" key="1">
    <source>
        <dbReference type="ARBA" id="ARBA00012524"/>
    </source>
</evidence>
<dbReference type="OrthoDB" id="3196716at2"/>
<evidence type="ECO:0000256" key="2">
    <source>
        <dbReference type="ARBA" id="ARBA00022679"/>
    </source>
</evidence>
<comment type="catalytic activity">
    <reaction evidence="4">
        <text>apo-[citrate lyase ACP] + 2'-(5''-triphospho-alpha-D-ribosyl)-3'-dephospho-CoA = holo-[citrate lyase ACP] + diphosphate</text>
        <dbReference type="Rhea" id="RHEA:16333"/>
        <dbReference type="Rhea" id="RHEA-COMP:10157"/>
        <dbReference type="Rhea" id="RHEA-COMP:10158"/>
        <dbReference type="ChEBI" id="CHEBI:29999"/>
        <dbReference type="ChEBI" id="CHEBI:33019"/>
        <dbReference type="ChEBI" id="CHEBI:61378"/>
        <dbReference type="ChEBI" id="CHEBI:82683"/>
        <dbReference type="EC" id="2.7.7.61"/>
    </reaction>
</comment>
<dbReference type="Pfam" id="PF03802">
    <property type="entry name" value="CitX"/>
    <property type="match status" value="1"/>
</dbReference>
<name>A0A1H3L0S7_9FIRM</name>
<evidence type="ECO:0000256" key="4">
    <source>
        <dbReference type="ARBA" id="ARBA00048574"/>
    </source>
</evidence>
<dbReference type="EMBL" id="FNQE01000002">
    <property type="protein sequence ID" value="SDY57829.1"/>
    <property type="molecule type" value="Genomic_DNA"/>
</dbReference>
<proteinExistence type="predicted"/>
<dbReference type="GO" id="GO:0051191">
    <property type="term" value="P:prosthetic group biosynthetic process"/>
    <property type="evidence" value="ECO:0007669"/>
    <property type="project" value="InterPro"/>
</dbReference>
<dbReference type="RefSeq" id="WP_091726422.1">
    <property type="nucleotide sequence ID" value="NZ_FNQE01000002.1"/>
</dbReference>
<reference evidence="5 6" key="1">
    <citation type="submission" date="2016-10" db="EMBL/GenBank/DDBJ databases">
        <authorList>
            <person name="de Groot N.N."/>
        </authorList>
    </citation>
    <scope>NUCLEOTIDE SEQUENCE [LARGE SCALE GENOMIC DNA]</scope>
    <source>
        <strain evidence="5 6">DSM 21650</strain>
    </source>
</reference>
<dbReference type="STRING" id="415015.SAMN05660462_00396"/>
<evidence type="ECO:0000313" key="5">
    <source>
        <dbReference type="EMBL" id="SDY57829.1"/>
    </source>
</evidence>
<gene>
    <name evidence="5" type="ORF">SAMN05660462_00396</name>
</gene>
<evidence type="ECO:0000256" key="3">
    <source>
        <dbReference type="ARBA" id="ARBA00022695"/>
    </source>
</evidence>
<dbReference type="GO" id="GO:0050519">
    <property type="term" value="F:holo-citrate lyase synthase activity"/>
    <property type="evidence" value="ECO:0007669"/>
    <property type="project" value="UniProtKB-EC"/>
</dbReference>
<dbReference type="EC" id="2.7.7.61" evidence="1"/>
<keyword evidence="3" id="KW-0548">Nucleotidyltransferase</keyword>
<keyword evidence="6" id="KW-1185">Reference proteome</keyword>
<dbReference type="NCBIfam" id="TIGR03124">
    <property type="entry name" value="citrate_citX"/>
    <property type="match status" value="1"/>
</dbReference>
<dbReference type="Proteomes" id="UP000198625">
    <property type="component" value="Unassembled WGS sequence"/>
</dbReference>